<keyword evidence="26" id="KW-1185">Reference proteome</keyword>
<evidence type="ECO:0000256" key="18">
    <source>
        <dbReference type="ARBA" id="ARBA00029893"/>
    </source>
</evidence>
<evidence type="ECO:0000256" key="6">
    <source>
        <dbReference type="ARBA" id="ARBA00012487"/>
    </source>
</evidence>
<proteinExistence type="inferred from homology"/>
<keyword evidence="8" id="KW-1003">Cell membrane</keyword>
<dbReference type="GO" id="GO:0004605">
    <property type="term" value="F:phosphatidate cytidylyltransferase activity"/>
    <property type="evidence" value="ECO:0007669"/>
    <property type="project" value="UniProtKB-EC"/>
</dbReference>
<organism evidence="25 26">
    <name type="scientific">Thermogutta terrifontis</name>
    <dbReference type="NCBI Taxonomy" id="1331910"/>
    <lineage>
        <taxon>Bacteria</taxon>
        <taxon>Pseudomonadati</taxon>
        <taxon>Planctomycetota</taxon>
        <taxon>Planctomycetia</taxon>
        <taxon>Pirellulales</taxon>
        <taxon>Thermoguttaceae</taxon>
        <taxon>Thermogutta</taxon>
    </lineage>
</organism>
<dbReference type="GO" id="GO:0005886">
    <property type="term" value="C:plasma membrane"/>
    <property type="evidence" value="ECO:0007669"/>
    <property type="project" value="UniProtKB-SubCell"/>
</dbReference>
<evidence type="ECO:0000256" key="21">
    <source>
        <dbReference type="ARBA" id="ARBA00032396"/>
    </source>
</evidence>
<dbReference type="AlphaFoldDB" id="A0A286RBW4"/>
<feature type="transmembrane region" description="Helical" evidence="24">
    <location>
        <begin position="34"/>
        <end position="55"/>
    </location>
</feature>
<evidence type="ECO:0000256" key="3">
    <source>
        <dbReference type="ARBA" id="ARBA00005119"/>
    </source>
</evidence>
<keyword evidence="15 24" id="KW-0472">Membrane</keyword>
<dbReference type="PANTHER" id="PTHR46382:SF1">
    <property type="entry name" value="PHOSPHATIDATE CYTIDYLYLTRANSFERASE"/>
    <property type="match status" value="1"/>
</dbReference>
<keyword evidence="10 25" id="KW-0808">Transferase</keyword>
<evidence type="ECO:0000256" key="24">
    <source>
        <dbReference type="SAM" id="Phobius"/>
    </source>
</evidence>
<accession>A0A286RBW4</accession>
<dbReference type="RefSeq" id="WP_095414038.1">
    <property type="nucleotide sequence ID" value="NZ_CP018477.1"/>
</dbReference>
<dbReference type="KEGG" id="ttf:THTE_0833"/>
<feature type="transmembrane region" description="Helical" evidence="24">
    <location>
        <begin position="62"/>
        <end position="82"/>
    </location>
</feature>
<name>A0A286RBW4_9BACT</name>
<keyword evidence="12 25" id="KW-0548">Nucleotidyltransferase</keyword>
<comment type="similarity">
    <text evidence="5">Belongs to the CDS family.</text>
</comment>
<reference evidence="25 26" key="1">
    <citation type="journal article" name="Front. Microbiol.">
        <title>Sugar Metabolism of the First Thermophilic Planctomycete Thermogutta terrifontis: Comparative Genomic and Transcriptomic Approaches.</title>
        <authorList>
            <person name="Elcheninov A.G."/>
            <person name="Menzel P."/>
            <person name="Gudbergsdottir S.R."/>
            <person name="Slesarev A.I."/>
            <person name="Kadnikov V.V."/>
            <person name="Krogh A."/>
            <person name="Bonch-Osmolovskaya E.A."/>
            <person name="Peng X."/>
            <person name="Kublanov I.V."/>
        </authorList>
    </citation>
    <scope>NUCLEOTIDE SEQUENCE [LARGE SCALE GENOMIC DNA]</scope>
    <source>
        <strain evidence="25 26">R1</strain>
    </source>
</reference>
<feature type="transmembrane region" description="Helical" evidence="24">
    <location>
        <begin position="237"/>
        <end position="258"/>
    </location>
</feature>
<keyword evidence="9" id="KW-0444">Lipid biosynthesis</keyword>
<evidence type="ECO:0000256" key="5">
    <source>
        <dbReference type="ARBA" id="ARBA00010185"/>
    </source>
</evidence>
<evidence type="ECO:0000256" key="8">
    <source>
        <dbReference type="ARBA" id="ARBA00022475"/>
    </source>
</evidence>
<comment type="catalytic activity">
    <reaction evidence="1">
        <text>a 1,2-diacyl-sn-glycero-3-phosphate + CTP + H(+) = a CDP-1,2-diacyl-sn-glycerol + diphosphate</text>
        <dbReference type="Rhea" id="RHEA:16229"/>
        <dbReference type="ChEBI" id="CHEBI:15378"/>
        <dbReference type="ChEBI" id="CHEBI:33019"/>
        <dbReference type="ChEBI" id="CHEBI:37563"/>
        <dbReference type="ChEBI" id="CHEBI:58332"/>
        <dbReference type="ChEBI" id="CHEBI:58608"/>
        <dbReference type="EC" id="2.7.7.41"/>
    </reaction>
</comment>
<evidence type="ECO:0000256" key="7">
    <source>
        <dbReference type="ARBA" id="ARBA00019373"/>
    </source>
</evidence>
<dbReference type="OrthoDB" id="9799199at2"/>
<evidence type="ECO:0000256" key="19">
    <source>
        <dbReference type="ARBA" id="ARBA00031825"/>
    </source>
</evidence>
<feature type="transmembrane region" description="Helical" evidence="24">
    <location>
        <begin position="102"/>
        <end position="124"/>
    </location>
</feature>
<evidence type="ECO:0000256" key="22">
    <source>
        <dbReference type="ARBA" id="ARBA00032743"/>
    </source>
</evidence>
<keyword evidence="13 24" id="KW-1133">Transmembrane helix</keyword>
<evidence type="ECO:0000256" key="2">
    <source>
        <dbReference type="ARBA" id="ARBA00004651"/>
    </source>
</evidence>
<keyword evidence="14" id="KW-0443">Lipid metabolism</keyword>
<feature type="transmembrane region" description="Helical" evidence="24">
    <location>
        <begin position="278"/>
        <end position="301"/>
    </location>
</feature>
<evidence type="ECO:0000256" key="14">
    <source>
        <dbReference type="ARBA" id="ARBA00023098"/>
    </source>
</evidence>
<evidence type="ECO:0000313" key="25">
    <source>
        <dbReference type="EMBL" id="ASV73435.1"/>
    </source>
</evidence>
<evidence type="ECO:0000256" key="4">
    <source>
        <dbReference type="ARBA" id="ARBA00005189"/>
    </source>
</evidence>
<dbReference type="GO" id="GO:0016024">
    <property type="term" value="P:CDP-diacylglycerol biosynthetic process"/>
    <property type="evidence" value="ECO:0007669"/>
    <property type="project" value="TreeGrafter"/>
</dbReference>
<evidence type="ECO:0000256" key="12">
    <source>
        <dbReference type="ARBA" id="ARBA00022695"/>
    </source>
</evidence>
<keyword evidence="17" id="KW-1208">Phospholipid metabolism</keyword>
<evidence type="ECO:0000313" key="26">
    <source>
        <dbReference type="Proteomes" id="UP000215086"/>
    </source>
</evidence>
<evidence type="ECO:0000256" key="15">
    <source>
        <dbReference type="ARBA" id="ARBA00023136"/>
    </source>
</evidence>
<feature type="transmembrane region" description="Helical" evidence="24">
    <location>
        <begin position="136"/>
        <end position="157"/>
    </location>
</feature>
<evidence type="ECO:0000256" key="17">
    <source>
        <dbReference type="ARBA" id="ARBA00023264"/>
    </source>
</evidence>
<comment type="pathway">
    <text evidence="3">Phospholipid metabolism; CDP-diacylglycerol biosynthesis; CDP-diacylglycerol from sn-glycerol 3-phosphate: step 3/3.</text>
</comment>
<protein>
    <recommendedName>
        <fullName evidence="7">Phosphatidate cytidylyltransferase</fullName>
        <ecNumber evidence="6">2.7.7.41</ecNumber>
    </recommendedName>
    <alternativeName>
        <fullName evidence="20">CDP-DAG synthase</fullName>
    </alternativeName>
    <alternativeName>
        <fullName evidence="22">CDP-DG synthase</fullName>
    </alternativeName>
    <alternativeName>
        <fullName evidence="18">CDP-diacylglycerol synthase</fullName>
    </alternativeName>
    <alternativeName>
        <fullName evidence="21">CDP-diglyceride pyrophosphorylase</fullName>
    </alternativeName>
    <alternativeName>
        <fullName evidence="23">CDP-diglyceride synthase</fullName>
    </alternativeName>
    <alternativeName>
        <fullName evidence="19">CTP:phosphatidate cytidylyltransferase</fullName>
    </alternativeName>
</protein>
<dbReference type="Proteomes" id="UP000215086">
    <property type="component" value="Chromosome"/>
</dbReference>
<dbReference type="Pfam" id="PF01148">
    <property type="entry name" value="CTP_transf_1"/>
    <property type="match status" value="1"/>
</dbReference>
<comment type="pathway">
    <text evidence="4">Lipid metabolism.</text>
</comment>
<evidence type="ECO:0000256" key="20">
    <source>
        <dbReference type="ARBA" id="ARBA00032253"/>
    </source>
</evidence>
<dbReference type="PANTHER" id="PTHR46382">
    <property type="entry name" value="PHOSPHATIDATE CYTIDYLYLTRANSFERASE"/>
    <property type="match status" value="1"/>
</dbReference>
<keyword evidence="16" id="KW-0594">Phospholipid biosynthesis</keyword>
<evidence type="ECO:0000256" key="23">
    <source>
        <dbReference type="ARBA" id="ARBA00033406"/>
    </source>
</evidence>
<dbReference type="EC" id="2.7.7.41" evidence="6"/>
<dbReference type="EMBL" id="CP018477">
    <property type="protein sequence ID" value="ASV73435.1"/>
    <property type="molecule type" value="Genomic_DNA"/>
</dbReference>
<sequence>MSPLAQRIVFGSFLAGVALVLCWLDVNAGTPDGLWLFPALVVLVFFSGNEIVALCRGAGVAPLAWLVHLGNFLTISATWGMALFWQRWEAAHPDRLVRSWDIAAVSSMAAMMALAGTVFLAFLVEMQRYRRPGSANINVAGTVYAVCYIGLLANFLVQLRMAFGMEALASFLMIVKLGDTGAFAVGKFLGRHRMAPQLSPKKTIEGAVGAVVFGVTGAFVAFYWLLPLFGLETIRPRWQVCLLYGVLLAIVGMIGDLAESLIKRDAQQKDSSRLLPGLGGALDLIDSSLMAAPVAYLFWLFGWLQR</sequence>
<keyword evidence="11 24" id="KW-0812">Transmembrane</keyword>
<evidence type="ECO:0000256" key="1">
    <source>
        <dbReference type="ARBA" id="ARBA00001698"/>
    </source>
</evidence>
<gene>
    <name evidence="25" type="ORF">THTE_0833</name>
</gene>
<evidence type="ECO:0000256" key="13">
    <source>
        <dbReference type="ARBA" id="ARBA00022989"/>
    </source>
</evidence>
<evidence type="ECO:0000256" key="11">
    <source>
        <dbReference type="ARBA" id="ARBA00022692"/>
    </source>
</evidence>
<feature type="transmembrane region" description="Helical" evidence="24">
    <location>
        <begin position="206"/>
        <end position="225"/>
    </location>
</feature>
<comment type="subcellular location">
    <subcellularLocation>
        <location evidence="2">Cell membrane</location>
        <topology evidence="2">Multi-pass membrane protein</topology>
    </subcellularLocation>
</comment>
<evidence type="ECO:0000256" key="16">
    <source>
        <dbReference type="ARBA" id="ARBA00023209"/>
    </source>
</evidence>
<evidence type="ECO:0000256" key="10">
    <source>
        <dbReference type="ARBA" id="ARBA00022679"/>
    </source>
</evidence>
<evidence type="ECO:0000256" key="9">
    <source>
        <dbReference type="ARBA" id="ARBA00022516"/>
    </source>
</evidence>